<keyword evidence="2" id="KW-0847">Vitamin C</keyword>
<keyword evidence="6" id="KW-1185">Reference proteome</keyword>
<dbReference type="InterPro" id="IPR045054">
    <property type="entry name" value="P4HA-like"/>
</dbReference>
<protein>
    <recommendedName>
        <fullName evidence="4">Prolyl 4-hydroxylase alpha subunit Fe(2+) 2OG dioxygenase domain-containing protein</fullName>
    </recommendedName>
</protein>
<dbReference type="AlphaFoldDB" id="A0AAV8VJE7"/>
<keyword evidence="3" id="KW-0408">Iron</keyword>
<evidence type="ECO:0000313" key="6">
    <source>
        <dbReference type="Proteomes" id="UP001159042"/>
    </source>
</evidence>
<organism evidence="5 6">
    <name type="scientific">Exocentrus adspersus</name>
    <dbReference type="NCBI Taxonomy" id="1586481"/>
    <lineage>
        <taxon>Eukaryota</taxon>
        <taxon>Metazoa</taxon>
        <taxon>Ecdysozoa</taxon>
        <taxon>Arthropoda</taxon>
        <taxon>Hexapoda</taxon>
        <taxon>Insecta</taxon>
        <taxon>Pterygota</taxon>
        <taxon>Neoptera</taxon>
        <taxon>Endopterygota</taxon>
        <taxon>Coleoptera</taxon>
        <taxon>Polyphaga</taxon>
        <taxon>Cucujiformia</taxon>
        <taxon>Chrysomeloidea</taxon>
        <taxon>Cerambycidae</taxon>
        <taxon>Lamiinae</taxon>
        <taxon>Acanthocinini</taxon>
        <taxon>Exocentrus</taxon>
    </lineage>
</organism>
<feature type="domain" description="Prolyl 4-hydroxylase alpha subunit Fe(2+) 2OG dioxygenase" evidence="4">
    <location>
        <begin position="6"/>
        <end position="62"/>
    </location>
</feature>
<keyword evidence="1" id="KW-0479">Metal-binding</keyword>
<name>A0AAV8VJE7_9CUCU</name>
<evidence type="ECO:0000256" key="1">
    <source>
        <dbReference type="ARBA" id="ARBA00022723"/>
    </source>
</evidence>
<reference evidence="5 6" key="1">
    <citation type="journal article" date="2023" name="Insect Mol. Biol.">
        <title>Genome sequencing provides insights into the evolution of gene families encoding plant cell wall-degrading enzymes in longhorned beetles.</title>
        <authorList>
            <person name="Shin N.R."/>
            <person name="Okamura Y."/>
            <person name="Kirsch R."/>
            <person name="Pauchet Y."/>
        </authorList>
    </citation>
    <scope>NUCLEOTIDE SEQUENCE [LARGE SCALE GENOMIC DNA]</scope>
    <source>
        <strain evidence="5">EAD_L_NR</strain>
    </source>
</reference>
<dbReference type="Pfam" id="PF13640">
    <property type="entry name" value="2OG-FeII_Oxy_3"/>
    <property type="match status" value="1"/>
</dbReference>
<dbReference type="Proteomes" id="UP001159042">
    <property type="component" value="Unassembled WGS sequence"/>
</dbReference>
<proteinExistence type="predicted"/>
<evidence type="ECO:0000256" key="2">
    <source>
        <dbReference type="ARBA" id="ARBA00022896"/>
    </source>
</evidence>
<accession>A0AAV8VJE7</accession>
<comment type="caution">
    <text evidence="5">The sequence shown here is derived from an EMBL/GenBank/DDBJ whole genome shotgun (WGS) entry which is preliminary data.</text>
</comment>
<evidence type="ECO:0000256" key="3">
    <source>
        <dbReference type="ARBA" id="ARBA00023004"/>
    </source>
</evidence>
<dbReference type="Gene3D" id="2.60.120.620">
    <property type="entry name" value="q2cbj1_9rhob like domain"/>
    <property type="match status" value="1"/>
</dbReference>
<gene>
    <name evidence="5" type="ORF">NQ315_011001</name>
</gene>
<dbReference type="GO" id="GO:0005783">
    <property type="term" value="C:endoplasmic reticulum"/>
    <property type="evidence" value="ECO:0007669"/>
    <property type="project" value="TreeGrafter"/>
</dbReference>
<evidence type="ECO:0000259" key="4">
    <source>
        <dbReference type="Pfam" id="PF13640"/>
    </source>
</evidence>
<dbReference type="PANTHER" id="PTHR10869:SF244">
    <property type="entry name" value="PROLYL 4-HYDROXYLASE SUBUNIT ALPHA-2"/>
    <property type="match status" value="1"/>
</dbReference>
<sequence length="83" mass="8992">MSDVPQGGATVFPVIGVALKPKKGTAAFWYNLHASGDGDKLTRHAACPVLAGSKWVSNKWIHERGQEFLRSCTLERPAEDLTA</sequence>
<evidence type="ECO:0000313" key="5">
    <source>
        <dbReference type="EMBL" id="KAJ8914269.1"/>
    </source>
</evidence>
<dbReference type="PANTHER" id="PTHR10869">
    <property type="entry name" value="PROLYL 4-HYDROXYLASE ALPHA SUBUNIT"/>
    <property type="match status" value="1"/>
</dbReference>
<dbReference type="GO" id="GO:0046872">
    <property type="term" value="F:metal ion binding"/>
    <property type="evidence" value="ECO:0007669"/>
    <property type="project" value="UniProtKB-KW"/>
</dbReference>
<dbReference type="InterPro" id="IPR044862">
    <property type="entry name" value="Pro_4_hyd_alph_FE2OG_OXY"/>
</dbReference>
<dbReference type="EMBL" id="JANEYG010000075">
    <property type="protein sequence ID" value="KAJ8914269.1"/>
    <property type="molecule type" value="Genomic_DNA"/>
</dbReference>
<dbReference type="GO" id="GO:0031418">
    <property type="term" value="F:L-ascorbic acid binding"/>
    <property type="evidence" value="ECO:0007669"/>
    <property type="project" value="UniProtKB-KW"/>
</dbReference>
<dbReference type="GO" id="GO:0004656">
    <property type="term" value="F:procollagen-proline 4-dioxygenase activity"/>
    <property type="evidence" value="ECO:0007669"/>
    <property type="project" value="TreeGrafter"/>
</dbReference>